<evidence type="ECO:0000313" key="3">
    <source>
        <dbReference type="Proteomes" id="UP001321445"/>
    </source>
</evidence>
<name>A0ABM8FNL8_9BACT</name>
<evidence type="ECO:0000313" key="2">
    <source>
        <dbReference type="EMBL" id="BDY13988.1"/>
    </source>
</evidence>
<keyword evidence="3" id="KW-1185">Reference proteome</keyword>
<evidence type="ECO:0000256" key="1">
    <source>
        <dbReference type="SAM" id="Coils"/>
    </source>
</evidence>
<reference evidence="2 3" key="1">
    <citation type="submission" date="2023-03" db="EMBL/GenBank/DDBJ databases">
        <title>Description of Hydrogenimonas sp. ISO32.</title>
        <authorList>
            <person name="Mino S."/>
            <person name="Fukazawa S."/>
            <person name="Sawabe T."/>
        </authorList>
    </citation>
    <scope>NUCLEOTIDE SEQUENCE [LARGE SCALE GENOMIC DNA]</scope>
    <source>
        <strain evidence="2 3">ISO32</strain>
        <plasmid evidence="2 3">pISO32_1</plasmid>
    </source>
</reference>
<organism evidence="2 3">
    <name type="scientific">Hydrogenimonas cancrithermarum</name>
    <dbReference type="NCBI Taxonomy" id="2993563"/>
    <lineage>
        <taxon>Bacteria</taxon>
        <taxon>Pseudomonadati</taxon>
        <taxon>Campylobacterota</taxon>
        <taxon>Epsilonproteobacteria</taxon>
        <taxon>Campylobacterales</taxon>
        <taxon>Hydrogenimonadaceae</taxon>
        <taxon>Hydrogenimonas</taxon>
    </lineage>
</organism>
<dbReference type="RefSeq" id="WP_286338105.1">
    <property type="nucleotide sequence ID" value="NZ_AP027371.1"/>
</dbReference>
<feature type="coiled-coil region" evidence="1">
    <location>
        <begin position="174"/>
        <end position="201"/>
    </location>
</feature>
<keyword evidence="1" id="KW-0175">Coiled coil</keyword>
<dbReference type="EMBL" id="AP027371">
    <property type="protein sequence ID" value="BDY13988.1"/>
    <property type="molecule type" value="Genomic_DNA"/>
</dbReference>
<geneLocation type="plasmid" evidence="2 3">
    <name>pISO32_1</name>
</geneLocation>
<sequence length="207" mass="24080">MSKNTDAAINGSEIAKTMALNQASGGLVMDLRKISDELERKLQDVQTLMEIEEADENMSDERKAELAKRFYEIKESFEKETVPEINGRLIEKIASVAGTNFEKRIIRTGVEVKEWMLDREEAMRDFHLKNRAWIGGGLENIGRLILQTNDNTQKAKLYLGKEIRALWDGMMLRFKQLNERIDTLEKRLARMEEKIDAIVENTKRRRY</sequence>
<dbReference type="Proteomes" id="UP001321445">
    <property type="component" value="Plasmid pISO32_1"/>
</dbReference>
<accession>A0ABM8FNL8</accession>
<keyword evidence="2" id="KW-0614">Plasmid</keyword>
<feature type="coiled-coil region" evidence="1">
    <location>
        <begin position="28"/>
        <end position="55"/>
    </location>
</feature>
<proteinExistence type="predicted"/>
<gene>
    <name evidence="2" type="ORF">HCR_23010</name>
</gene>
<protein>
    <submittedName>
        <fullName evidence="2">Uncharacterized protein</fullName>
    </submittedName>
</protein>